<reference evidence="3" key="1">
    <citation type="journal article" date="2019" name="Int. J. Syst. Evol. Microbiol.">
        <title>The Global Catalogue of Microorganisms (GCM) 10K type strain sequencing project: providing services to taxonomists for standard genome sequencing and annotation.</title>
        <authorList>
            <consortium name="The Broad Institute Genomics Platform"/>
            <consortium name="The Broad Institute Genome Sequencing Center for Infectious Disease"/>
            <person name="Wu L."/>
            <person name="Ma J."/>
        </authorList>
    </citation>
    <scope>NUCLEOTIDE SEQUENCE [LARGE SCALE GENOMIC DNA]</scope>
    <source>
        <strain evidence="3">NCAIM B.02333</strain>
    </source>
</reference>
<protein>
    <submittedName>
        <fullName evidence="2">Maleylpyruvate isomerase N-terminal domain-containing protein</fullName>
    </submittedName>
</protein>
<dbReference type="InterPro" id="IPR017517">
    <property type="entry name" value="Maleyloyr_isom"/>
</dbReference>
<evidence type="ECO:0000313" key="3">
    <source>
        <dbReference type="Proteomes" id="UP001595685"/>
    </source>
</evidence>
<evidence type="ECO:0000259" key="1">
    <source>
        <dbReference type="Pfam" id="PF11716"/>
    </source>
</evidence>
<evidence type="ECO:0000313" key="2">
    <source>
        <dbReference type="EMBL" id="MFC3689806.1"/>
    </source>
</evidence>
<organism evidence="2 3">
    <name type="scientific">Aquipuribacter hungaricus</name>
    <dbReference type="NCBI Taxonomy" id="545624"/>
    <lineage>
        <taxon>Bacteria</taxon>
        <taxon>Bacillati</taxon>
        <taxon>Actinomycetota</taxon>
        <taxon>Actinomycetes</taxon>
        <taxon>Micrococcales</taxon>
        <taxon>Intrasporangiaceae</taxon>
        <taxon>Aquipuribacter</taxon>
    </lineage>
</organism>
<feature type="domain" description="Mycothiol-dependent maleylpyruvate isomerase metal-binding" evidence="1">
    <location>
        <begin position="14"/>
        <end position="135"/>
    </location>
</feature>
<sequence>MDSRASALPHLDLLADAVGRFAAALDAAEAGGGLDRPVPALTRWTVADVGAHLAGVHRWCAALVRDGRRPRRGSVPAGRDGLAVTYRAEAAAMLDVLRDADPDQPCWTMDRTDRRAAFWPRRQLHEVVVHLWDVRSVDDPTPDALDDVPAEVASDGADELLQMAPTRLGSTRAPLPGPLALHATDTGARWLLGPDWLPADPGACLEAAASIEAPARALLLHVWGRGTPATSTGDEATLRAFARAAIRA</sequence>
<accession>A0ABV7WMM3</accession>
<name>A0ABV7WMM3_9MICO</name>
<dbReference type="RefSeq" id="WP_340293643.1">
    <property type="nucleotide sequence ID" value="NZ_JBBEOI010000116.1"/>
</dbReference>
<dbReference type="PANTHER" id="PTHR40758">
    <property type="entry name" value="CONSERVED PROTEIN"/>
    <property type="match status" value="1"/>
</dbReference>
<dbReference type="SUPFAM" id="SSF109854">
    <property type="entry name" value="DinB/YfiT-like putative metalloenzymes"/>
    <property type="match status" value="1"/>
</dbReference>
<proteinExistence type="predicted"/>
<gene>
    <name evidence="2" type="ORF">ACFOLH_15765</name>
</gene>
<dbReference type="Proteomes" id="UP001595685">
    <property type="component" value="Unassembled WGS sequence"/>
</dbReference>
<keyword evidence="3" id="KW-1185">Reference proteome</keyword>
<dbReference type="Pfam" id="PF11716">
    <property type="entry name" value="MDMPI_N"/>
    <property type="match status" value="1"/>
</dbReference>
<dbReference type="NCBIfam" id="TIGR03083">
    <property type="entry name" value="maleylpyruvate isomerase family mycothiol-dependent enzyme"/>
    <property type="match status" value="1"/>
</dbReference>
<keyword evidence="2" id="KW-0413">Isomerase</keyword>
<dbReference type="PANTHER" id="PTHR40758:SF1">
    <property type="entry name" value="CONSERVED PROTEIN"/>
    <property type="match status" value="1"/>
</dbReference>
<comment type="caution">
    <text evidence="2">The sequence shown here is derived from an EMBL/GenBank/DDBJ whole genome shotgun (WGS) entry which is preliminary data.</text>
</comment>
<dbReference type="EMBL" id="JBHRWW010000013">
    <property type="protein sequence ID" value="MFC3689806.1"/>
    <property type="molecule type" value="Genomic_DNA"/>
</dbReference>
<dbReference type="GO" id="GO:0016853">
    <property type="term" value="F:isomerase activity"/>
    <property type="evidence" value="ECO:0007669"/>
    <property type="project" value="UniProtKB-KW"/>
</dbReference>
<dbReference type="InterPro" id="IPR024344">
    <property type="entry name" value="MDMPI_metal-binding"/>
</dbReference>
<dbReference type="InterPro" id="IPR034660">
    <property type="entry name" value="DinB/YfiT-like"/>
</dbReference>